<evidence type="ECO:0000256" key="7">
    <source>
        <dbReference type="ARBA" id="ARBA00021528"/>
    </source>
</evidence>
<dbReference type="PANTHER" id="PTHR43356">
    <property type="entry name" value="PHOSPHATE ACETYLTRANSFERASE"/>
    <property type="match status" value="1"/>
</dbReference>
<reference evidence="14 15" key="2">
    <citation type="submission" date="2019-05" db="EMBL/GenBank/DDBJ databases">
        <title>Genome evolution of the obligate endosymbiont Buchnera aphidicola.</title>
        <authorList>
            <person name="Moran N.A."/>
        </authorList>
    </citation>
    <scope>NUCLEOTIDE SEQUENCE [LARGE SCALE GENOMIC DNA]</scope>
    <source>
        <strain evidence="14 15">Aar</strain>
    </source>
</reference>
<dbReference type="NCBIfam" id="NF004167">
    <property type="entry name" value="PRK05632.1"/>
    <property type="match status" value="1"/>
</dbReference>
<dbReference type="InterPro" id="IPR042113">
    <property type="entry name" value="P_AcTrfase_dom1"/>
</dbReference>
<dbReference type="AlphaFoldDB" id="A0A4D6XLT8"/>
<evidence type="ECO:0000259" key="13">
    <source>
        <dbReference type="Pfam" id="PF01515"/>
    </source>
</evidence>
<gene>
    <name evidence="14" type="ORF">D9V59_00870</name>
</gene>
<dbReference type="EC" id="2.3.1.8" evidence="6 12"/>
<comment type="subunit">
    <text evidence="5">Homohexamer.</text>
</comment>
<dbReference type="SUPFAM" id="SSF53659">
    <property type="entry name" value="Isocitrate/Isopropylmalate dehydrogenase-like"/>
    <property type="match status" value="1"/>
</dbReference>
<feature type="domain" description="Phosphate acetyl/butaryl transferase" evidence="13">
    <location>
        <begin position="392"/>
        <end position="700"/>
    </location>
</feature>
<keyword evidence="10 12" id="KW-0012">Acyltransferase</keyword>
<sequence>MSRTIMLIPLNKDASLTTISLSTIYFFSKHKLSKSILYISCINSAFNSTSLIIKKYFSERVDTLDVVDFSKVFFASYEYDTLLNKIIEECYQKKFLYDLILIEGVQYNHSINAEQINFDISQNSSAEVIFIENLKYNSSEYIQKKENKIKLFLENKKYKNILGIIFNEINSPFIDKQCNFIQKLKILRKKEKNKRDLIIKKKLFKNQFFSTIACIPWNKKIIKTNILEIYRFLNIKCLNLIEKKSCYVEKIMIFDENYINISNKNYSNTLVILSFSRINIFLNFFKLNLKMHNIQGVILTGVLNSKKNIISLCQVFIRRCIYVLFTKLNTLEILSQLCNFNFNIYLKDKIYINKLQKYVSSFFCYSSITNFKKKYSYNKKYSPKEFCLYIKLLSREKNKRILLPESYEIRILKAASICHDDKIAQCVLLGESKKIYRIADNAGIKLSRNIEIINPISIRKNYVNRLVELRKTKGMNELLAKKQLEDNIVLATLILEADQVDGLVSGSVNTTYNTIRPALQIIKTSPNSLLVSSIFFMLLPNSVLIYGDCAININPTAEELAEIAIQTADSSKIFGIEPRIAMLSYSTGNSGIGYEVEKVRTATCIVKKRRPDLIIDGPIQYDTAISKTVAKLKAPNSPILGSANIFIFPDLNSGNIAYKAVQRSSKILSIGPMLQGLKKPVNDLSRGASIEDIIYTIALTSIQDI</sequence>
<evidence type="ECO:0000256" key="3">
    <source>
        <dbReference type="ARBA" id="ARBA00008756"/>
    </source>
</evidence>
<comment type="similarity">
    <text evidence="4 12">In the N-terminal section; belongs to the CobB/CobQ family.</text>
</comment>
<name>A0A4D6XLT8_9GAMM</name>
<proteinExistence type="inferred from homology"/>
<dbReference type="NCBIfam" id="TIGR00651">
    <property type="entry name" value="pta"/>
    <property type="match status" value="1"/>
</dbReference>
<evidence type="ECO:0000256" key="12">
    <source>
        <dbReference type="PIRNR" id="PIRNR006107"/>
    </source>
</evidence>
<dbReference type="SUPFAM" id="SSF75138">
    <property type="entry name" value="HprK N-terminal domain-like"/>
    <property type="match status" value="1"/>
</dbReference>
<dbReference type="InterPro" id="IPR042112">
    <property type="entry name" value="P_AcTrfase_dom2"/>
</dbReference>
<dbReference type="Gene3D" id="3.40.1390.20">
    <property type="entry name" value="HprK N-terminal domain-like"/>
    <property type="match status" value="1"/>
</dbReference>
<dbReference type="GO" id="GO:0008959">
    <property type="term" value="F:phosphate acetyltransferase activity"/>
    <property type="evidence" value="ECO:0007669"/>
    <property type="project" value="UniProtKB-EC"/>
</dbReference>
<comment type="domain">
    <text evidence="12">The N-terminal region seems to be important for proper quaternary structure. The C-terminal region contains the substrate-binding site.</text>
</comment>
<comment type="subcellular location">
    <subcellularLocation>
        <location evidence="1 12">Cytoplasm</location>
    </subcellularLocation>
</comment>
<dbReference type="PIRSF" id="PIRSF006107">
    <property type="entry name" value="PhpActrans_proteobac"/>
    <property type="match status" value="1"/>
</dbReference>
<dbReference type="Proteomes" id="UP000298654">
    <property type="component" value="Chromosome"/>
</dbReference>
<evidence type="ECO:0000256" key="5">
    <source>
        <dbReference type="ARBA" id="ARBA00011643"/>
    </source>
</evidence>
<evidence type="ECO:0000256" key="6">
    <source>
        <dbReference type="ARBA" id="ARBA00012707"/>
    </source>
</evidence>
<dbReference type="GO" id="GO:0006085">
    <property type="term" value="P:acetyl-CoA biosynthetic process"/>
    <property type="evidence" value="ECO:0007669"/>
    <property type="project" value="UniProtKB-UniPathway"/>
</dbReference>
<protein>
    <recommendedName>
        <fullName evidence="7 12">Phosphate acetyltransferase</fullName>
        <ecNumber evidence="6 12">2.3.1.8</ecNumber>
    </recommendedName>
    <alternativeName>
        <fullName evidence="11 12">Phosphotransacetylase</fullName>
    </alternativeName>
</protein>
<evidence type="ECO:0000256" key="11">
    <source>
        <dbReference type="ARBA" id="ARBA00031108"/>
    </source>
</evidence>
<evidence type="ECO:0000256" key="10">
    <source>
        <dbReference type="ARBA" id="ARBA00023315"/>
    </source>
</evidence>
<evidence type="ECO:0000256" key="4">
    <source>
        <dbReference type="ARBA" id="ARBA00009786"/>
    </source>
</evidence>
<dbReference type="UniPathway" id="UPA00340">
    <property type="reaction ID" value="UER00459"/>
</dbReference>
<comment type="pathway">
    <text evidence="2 12">Metabolic intermediate biosynthesis; acetyl-CoA biosynthesis; acetyl-CoA from acetate: step 2/2.</text>
</comment>
<keyword evidence="9 12" id="KW-0808">Transferase</keyword>
<evidence type="ECO:0000313" key="14">
    <source>
        <dbReference type="EMBL" id="QCI15868.1"/>
    </source>
</evidence>
<accession>A0A4D6XLT8</accession>
<comment type="similarity">
    <text evidence="3 12">In the C-terminal section; belongs to the phosphate acetyltransferase and butyryltransferase family.</text>
</comment>
<evidence type="ECO:0000256" key="9">
    <source>
        <dbReference type="ARBA" id="ARBA00022679"/>
    </source>
</evidence>
<dbReference type="InterPro" id="IPR004614">
    <property type="entry name" value="P_AcTrfase"/>
</dbReference>
<dbReference type="InterPro" id="IPR002505">
    <property type="entry name" value="PTA_PTB"/>
</dbReference>
<evidence type="ECO:0000256" key="1">
    <source>
        <dbReference type="ARBA" id="ARBA00004496"/>
    </source>
</evidence>
<dbReference type="Pfam" id="PF01515">
    <property type="entry name" value="PTA_PTB"/>
    <property type="match status" value="1"/>
</dbReference>
<evidence type="ECO:0000256" key="2">
    <source>
        <dbReference type="ARBA" id="ARBA00004989"/>
    </source>
</evidence>
<evidence type="ECO:0000256" key="8">
    <source>
        <dbReference type="ARBA" id="ARBA00022490"/>
    </source>
</evidence>
<reference evidence="14 15" key="1">
    <citation type="submission" date="2018-12" db="EMBL/GenBank/DDBJ databases">
        <authorList>
            <person name="Chong R.A."/>
        </authorList>
    </citation>
    <scope>NUCLEOTIDE SEQUENCE [LARGE SCALE GENOMIC DNA]</scope>
    <source>
        <strain evidence="14 15">Aar</strain>
    </source>
</reference>
<dbReference type="InterPro" id="IPR028979">
    <property type="entry name" value="Ser_kin/Pase_Hpr-like_N_sf"/>
</dbReference>
<dbReference type="Gene3D" id="3.40.50.10950">
    <property type="match status" value="1"/>
</dbReference>
<dbReference type="Gene3D" id="3.40.50.10750">
    <property type="entry name" value="Isocitrate/Isopropylmalate dehydrogenase-like"/>
    <property type="match status" value="1"/>
</dbReference>
<keyword evidence="8 12" id="KW-0963">Cytoplasm</keyword>
<dbReference type="PANTHER" id="PTHR43356:SF3">
    <property type="entry name" value="PHOSPHATE ACETYLTRANSFERASE"/>
    <property type="match status" value="1"/>
</dbReference>
<dbReference type="InterPro" id="IPR050500">
    <property type="entry name" value="Phos_Acetyltrans/Butyryltrans"/>
</dbReference>
<dbReference type="RefSeq" id="WP_158364200.1">
    <property type="nucleotide sequence ID" value="NZ_CP034900.1"/>
</dbReference>
<dbReference type="FunFam" id="3.40.50.10750:FF:000001">
    <property type="entry name" value="Phosphate acetyltransferase"/>
    <property type="match status" value="1"/>
</dbReference>
<evidence type="ECO:0000313" key="15">
    <source>
        <dbReference type="Proteomes" id="UP000298654"/>
    </source>
</evidence>
<organism evidence="14 15">
    <name type="scientific">Buchnera aphidicola</name>
    <name type="common">Artemisaphis artemisicola</name>
    <dbReference type="NCBI Taxonomy" id="1241836"/>
    <lineage>
        <taxon>Bacteria</taxon>
        <taxon>Pseudomonadati</taxon>
        <taxon>Pseudomonadota</taxon>
        <taxon>Gammaproteobacteria</taxon>
        <taxon>Enterobacterales</taxon>
        <taxon>Erwiniaceae</taxon>
        <taxon>Buchnera</taxon>
    </lineage>
</organism>
<dbReference type="GO" id="GO:0005737">
    <property type="term" value="C:cytoplasm"/>
    <property type="evidence" value="ECO:0007669"/>
    <property type="project" value="UniProtKB-SubCell"/>
</dbReference>
<dbReference type="OrthoDB" id="9808984at2"/>
<dbReference type="NCBIfam" id="NF007233">
    <property type="entry name" value="PRK09653.1"/>
    <property type="match status" value="1"/>
</dbReference>
<dbReference type="EMBL" id="CP034900">
    <property type="protein sequence ID" value="QCI15868.1"/>
    <property type="molecule type" value="Genomic_DNA"/>
</dbReference>
<comment type="catalytic activity">
    <reaction evidence="12">
        <text>acetyl-CoA + phosphate = acetyl phosphate + CoA</text>
        <dbReference type="Rhea" id="RHEA:19521"/>
        <dbReference type="ChEBI" id="CHEBI:22191"/>
        <dbReference type="ChEBI" id="CHEBI:43474"/>
        <dbReference type="ChEBI" id="CHEBI:57287"/>
        <dbReference type="ChEBI" id="CHEBI:57288"/>
        <dbReference type="EC" id="2.3.1.8"/>
    </reaction>
</comment>
<dbReference type="InterPro" id="IPR016475">
    <property type="entry name" value="P-Actrans_bac"/>
</dbReference>
<comment type="function">
    <text evidence="12">Involved in acetate metabolism.</text>
</comment>
<dbReference type="Pfam" id="PF13500">
    <property type="entry name" value="AAA_26"/>
    <property type="match status" value="1"/>
</dbReference>